<dbReference type="Gene3D" id="2.130.10.10">
    <property type="entry name" value="YVTN repeat-like/Quinoprotein amine dehydrogenase"/>
    <property type="match status" value="1"/>
</dbReference>
<feature type="region of interest" description="Disordered" evidence="1">
    <location>
        <begin position="34"/>
        <end position="62"/>
    </location>
</feature>
<feature type="compositionally biased region" description="Pro residues" evidence="1">
    <location>
        <begin position="721"/>
        <end position="731"/>
    </location>
</feature>
<dbReference type="InterPro" id="IPR015943">
    <property type="entry name" value="WD40/YVTN_repeat-like_dom_sf"/>
</dbReference>
<dbReference type="InterPro" id="IPR045142">
    <property type="entry name" value="BCAS3-like"/>
</dbReference>
<dbReference type="AlphaFoldDB" id="A0AAV5QFR6"/>
<feature type="region of interest" description="Disordered" evidence="1">
    <location>
        <begin position="691"/>
        <end position="740"/>
    </location>
</feature>
<dbReference type="GO" id="GO:0006914">
    <property type="term" value="P:autophagy"/>
    <property type="evidence" value="ECO:0007669"/>
    <property type="project" value="InterPro"/>
</dbReference>
<dbReference type="SUPFAM" id="SSF69322">
    <property type="entry name" value="Tricorn protease domain 2"/>
    <property type="match status" value="1"/>
</dbReference>
<accession>A0AAV5QFR6</accession>
<evidence type="ECO:0000313" key="2">
    <source>
        <dbReference type="EMBL" id="GMM33579.1"/>
    </source>
</evidence>
<protein>
    <submittedName>
        <fullName evidence="2">Uncharacterized protein</fullName>
    </submittedName>
</protein>
<dbReference type="PANTHER" id="PTHR13268">
    <property type="entry name" value="BREAST CARCINOMA AMPLIFIED SEQUENCE 3"/>
    <property type="match status" value="1"/>
</dbReference>
<dbReference type="PANTHER" id="PTHR13268:SF0">
    <property type="entry name" value="BCAS3 MICROTUBULE ASSOCIATED CELL MIGRATION FACTOR"/>
    <property type="match status" value="1"/>
</dbReference>
<dbReference type="GeneID" id="90071558"/>
<evidence type="ECO:0000313" key="3">
    <source>
        <dbReference type="Proteomes" id="UP001360560"/>
    </source>
</evidence>
<evidence type="ECO:0000256" key="1">
    <source>
        <dbReference type="SAM" id="MobiDB-lite"/>
    </source>
</evidence>
<dbReference type="RefSeq" id="XP_064850579.1">
    <property type="nucleotide sequence ID" value="XM_064994507.1"/>
</dbReference>
<keyword evidence="3" id="KW-1185">Reference proteome</keyword>
<dbReference type="SUPFAM" id="SSF50998">
    <property type="entry name" value="Quinoprotein alcohol dehydrogenase-like"/>
    <property type="match status" value="1"/>
</dbReference>
<comment type="caution">
    <text evidence="2">The sequence shown here is derived from an EMBL/GenBank/DDBJ whole genome shotgun (WGS) entry which is preliminary data.</text>
</comment>
<dbReference type="InterPro" id="IPR011047">
    <property type="entry name" value="Quinoprotein_ADH-like_sf"/>
</dbReference>
<sequence>MVFSPDTLVLISSRRFVISWGLFASNTHTRSSNYTLPMPSGNDPTRILKSPASPRKGTPASAWKKMKTTVSSISIHPQSSNTSSLVSSTDSQERIIEFGSNGELFIAYKHTIEVWDWVPSPADSSNPNIDKAGGTLFLVASKRISPKVTKSPTPSVASLNVNSSHANFGNGGDSNHDFQIASVKPLNCYRAYGYYVVVICIKQHGDHYFQLHSMGQGPLIEEPLVLPPSSLGGFPYTFKNTTEFFIIGSNEGCVSIFNKKNNQIMGNMNIQCKVFDGKPLVDVSGRWLAYVPSNTKEIVSSFKKLQKKKKVKKKGPDVYESKEEDLELDVTPLKLPVSGPLLDRLLKSLSSTAIDGALKLSELGANKVKSYLGQTAADEFPENSKNVKESVLNFINSGNRSLKRDLASSQFIVILDLNTEQPVAVFSPPGGTNGISNLSLSPYDTHLATVNARGDSVYVWDLARMPTEISLVAKHSRGRTPSSIDQILWNTGDSAIGIITRTSGSLHWFANYVNSYWILSGLKASKLSLGPKLAQLATTVIPRPLHESLVASCILSIDQTLGTLVVVSPNDGSVAWKYSIPTKPISLLPEYLSSSTVEEIKSHKSLIDIQSHAFEDSSKFFHAQDPLSRIELETSDLLASTSPLYQSRAVQFGTYNFKQWKARGSFRHEEDLYITMEPLDSTGVYKGCKPVTTTKTPIDTPVSGKKKPISRRGSSKRGTPSPGPAATPPPISEEVNNLTNDDPNLFRKNYEVFARGFTVDVFQFGRGTGLPVFSGSMQNDSGVFEDSSEETEENSEKLGVENLRHAMENMLVKEVDVQQRQEDSVVTIC</sequence>
<gene>
    <name evidence="2" type="ORF">DASC09_009040</name>
</gene>
<feature type="compositionally biased region" description="Basic residues" evidence="1">
    <location>
        <begin position="704"/>
        <end position="715"/>
    </location>
</feature>
<organism evidence="2 3">
    <name type="scientific">Saccharomycopsis crataegensis</name>
    <dbReference type="NCBI Taxonomy" id="43959"/>
    <lineage>
        <taxon>Eukaryota</taxon>
        <taxon>Fungi</taxon>
        <taxon>Dikarya</taxon>
        <taxon>Ascomycota</taxon>
        <taxon>Saccharomycotina</taxon>
        <taxon>Saccharomycetes</taxon>
        <taxon>Saccharomycopsidaceae</taxon>
        <taxon>Saccharomycopsis</taxon>
    </lineage>
</organism>
<name>A0AAV5QFR6_9ASCO</name>
<dbReference type="GO" id="GO:0042594">
    <property type="term" value="P:response to starvation"/>
    <property type="evidence" value="ECO:0007669"/>
    <property type="project" value="TreeGrafter"/>
</dbReference>
<reference evidence="2 3" key="1">
    <citation type="journal article" date="2023" name="Elife">
        <title>Identification of key yeast species and microbe-microbe interactions impacting larval growth of Drosophila in the wild.</title>
        <authorList>
            <person name="Mure A."/>
            <person name="Sugiura Y."/>
            <person name="Maeda R."/>
            <person name="Honda K."/>
            <person name="Sakurai N."/>
            <person name="Takahashi Y."/>
            <person name="Watada M."/>
            <person name="Katoh T."/>
            <person name="Gotoh A."/>
            <person name="Gotoh Y."/>
            <person name="Taniguchi I."/>
            <person name="Nakamura K."/>
            <person name="Hayashi T."/>
            <person name="Katayama T."/>
            <person name="Uemura T."/>
            <person name="Hattori Y."/>
        </authorList>
    </citation>
    <scope>NUCLEOTIDE SEQUENCE [LARGE SCALE GENOMIC DNA]</scope>
    <source>
        <strain evidence="2 3">SC-9</strain>
    </source>
</reference>
<dbReference type="GO" id="GO:0005737">
    <property type="term" value="C:cytoplasm"/>
    <property type="evidence" value="ECO:0007669"/>
    <property type="project" value="TreeGrafter"/>
</dbReference>
<proteinExistence type="predicted"/>
<dbReference type="Proteomes" id="UP001360560">
    <property type="component" value="Unassembled WGS sequence"/>
</dbReference>
<dbReference type="EMBL" id="BTFZ01000002">
    <property type="protein sequence ID" value="GMM33579.1"/>
    <property type="molecule type" value="Genomic_DNA"/>
</dbReference>